<dbReference type="SUPFAM" id="SSF51735">
    <property type="entry name" value="NAD(P)-binding Rossmann-fold domains"/>
    <property type="match status" value="1"/>
</dbReference>
<dbReference type="RefSeq" id="WP_271266815.1">
    <property type="nucleotide sequence ID" value="NZ_JAMGZJ010000069.1"/>
</dbReference>
<evidence type="ECO:0000313" key="1">
    <source>
        <dbReference type="EMBL" id="MCU6668227.1"/>
    </source>
</evidence>
<keyword evidence="2" id="KW-1185">Reference proteome</keyword>
<reference evidence="1" key="1">
    <citation type="submission" date="2022-05" db="EMBL/GenBank/DDBJ databases">
        <title>Description of a novel species of Leclercia; Leclercia tamurae and the Proposal for a Novel Genus Silvania gen. nov. Containing Two Novel Species Silvania hatchlandensis sp. nov. and Silvania confinis sp. nov. Isolated from the Rhizosphere of Oak.</title>
        <authorList>
            <person name="Maddock D.W."/>
            <person name="Brady C.L."/>
            <person name="Denman S."/>
            <person name="Arnold D."/>
        </authorList>
    </citation>
    <scope>NUCLEOTIDE SEQUENCE</scope>
    <source>
        <strain evidence="1">H4N4</strain>
    </source>
</reference>
<dbReference type="EMBL" id="JAMGZJ010000069">
    <property type="protein sequence ID" value="MCU6668227.1"/>
    <property type="molecule type" value="Genomic_DNA"/>
</dbReference>
<dbReference type="Gene3D" id="3.40.50.720">
    <property type="entry name" value="NAD(P)-binding Rossmann-like Domain"/>
    <property type="match status" value="1"/>
</dbReference>
<sequence>MGRIGFIGADAHTESLIRSLFKAVPDAQIFLSPGSSESAQRMATQYPCWTLDSHQAVVDEADIIFVVTDRKGLHEISLGSVLGSGQTLISLIPGVQLRELQQIFNHAKVVRALLVNIHDSNKPLAFMTDSDDEIQQLFSVFSKVSMQMRESDFNLVEKNVS</sequence>
<name>A0A9J6QDA3_9ENTR</name>
<gene>
    <name evidence="1" type="ORF">M8013_05580</name>
</gene>
<protein>
    <submittedName>
        <fullName evidence="1">NADP oxidoreductase</fullName>
    </submittedName>
</protein>
<dbReference type="InterPro" id="IPR036291">
    <property type="entry name" value="NAD(P)-bd_dom_sf"/>
</dbReference>
<organism evidence="1 2">
    <name type="scientific">Silvania confinis</name>
    <dbReference type="NCBI Taxonomy" id="2926470"/>
    <lineage>
        <taxon>Bacteria</taxon>
        <taxon>Pseudomonadati</taxon>
        <taxon>Pseudomonadota</taxon>
        <taxon>Gammaproteobacteria</taxon>
        <taxon>Enterobacterales</taxon>
        <taxon>Enterobacteriaceae</taxon>
        <taxon>Silvania</taxon>
    </lineage>
</organism>
<dbReference type="AlphaFoldDB" id="A0A9J6QDA3"/>
<proteinExistence type="predicted"/>
<evidence type="ECO:0000313" key="2">
    <source>
        <dbReference type="Proteomes" id="UP001061282"/>
    </source>
</evidence>
<accession>A0A9J6QDA3</accession>
<dbReference type="Proteomes" id="UP001061282">
    <property type="component" value="Unassembled WGS sequence"/>
</dbReference>
<comment type="caution">
    <text evidence="1">The sequence shown here is derived from an EMBL/GenBank/DDBJ whole genome shotgun (WGS) entry which is preliminary data.</text>
</comment>